<dbReference type="SUPFAM" id="SSF56719">
    <property type="entry name" value="Type II DNA topoisomerase"/>
    <property type="match status" value="1"/>
</dbReference>
<dbReference type="PANTHER" id="PTHR43493">
    <property type="entry name" value="DNA GYRASE/TOPOISOMERASE SUBUNIT A"/>
    <property type="match status" value="1"/>
</dbReference>
<dbReference type="EC" id="5.6.2.2" evidence="9"/>
<dbReference type="GO" id="GO:0009330">
    <property type="term" value="C:DNA topoisomerase type II (double strand cut, ATP-hydrolyzing) complex"/>
    <property type="evidence" value="ECO:0007669"/>
    <property type="project" value="TreeGrafter"/>
</dbReference>
<evidence type="ECO:0000313" key="12">
    <source>
        <dbReference type="EMBL" id="HGV98142.1"/>
    </source>
</evidence>
<dbReference type="GO" id="GO:0005737">
    <property type="term" value="C:cytoplasm"/>
    <property type="evidence" value="ECO:0007669"/>
    <property type="project" value="UniProtKB-SubCell"/>
</dbReference>
<dbReference type="InterPro" id="IPR005743">
    <property type="entry name" value="GyrA"/>
</dbReference>
<dbReference type="Pfam" id="PF03989">
    <property type="entry name" value="DNA_gyraseA_C"/>
    <property type="match status" value="6"/>
</dbReference>
<organism evidence="12">
    <name type="scientific">candidate division WOR-3 bacterium</name>
    <dbReference type="NCBI Taxonomy" id="2052148"/>
    <lineage>
        <taxon>Bacteria</taxon>
        <taxon>Bacteria division WOR-3</taxon>
    </lineage>
</organism>
<evidence type="ECO:0000256" key="3">
    <source>
        <dbReference type="ARBA" id="ARBA00022741"/>
    </source>
</evidence>
<protein>
    <recommendedName>
        <fullName evidence="9">DNA gyrase subunit A</fullName>
        <ecNumber evidence="9">5.6.2.2</ecNumber>
    </recommendedName>
</protein>
<comment type="catalytic activity">
    <reaction evidence="1 9 10">
        <text>ATP-dependent breakage, passage and rejoining of double-stranded DNA.</text>
        <dbReference type="EC" id="5.6.2.2"/>
    </reaction>
</comment>
<comment type="similarity">
    <text evidence="2 9">Belongs to the type II topoisomerase GyrA/ParC subunit family.</text>
</comment>
<evidence type="ECO:0000256" key="10">
    <source>
        <dbReference type="PROSITE-ProRule" id="PRU01384"/>
    </source>
</evidence>
<dbReference type="Pfam" id="PF00521">
    <property type="entry name" value="DNA_topoisoIV"/>
    <property type="match status" value="1"/>
</dbReference>
<dbReference type="InterPro" id="IPR035516">
    <property type="entry name" value="Gyrase/topoIV_suA_C"/>
</dbReference>
<dbReference type="Gene3D" id="2.120.10.90">
    <property type="entry name" value="DNA gyrase/topoisomerase IV, subunit A, C-terminal"/>
    <property type="match status" value="1"/>
</dbReference>
<dbReference type="Gene3D" id="1.10.268.10">
    <property type="entry name" value="Topoisomerase, domain 3"/>
    <property type="match status" value="1"/>
</dbReference>
<keyword evidence="6 9" id="KW-0238">DNA-binding</keyword>
<dbReference type="SMART" id="SM00434">
    <property type="entry name" value="TOP4c"/>
    <property type="match status" value="1"/>
</dbReference>
<feature type="active site" description="O-(5'-phospho-DNA)-tyrosine intermediate" evidence="9 10">
    <location>
        <position position="126"/>
    </location>
</feature>
<keyword evidence="3 9" id="KW-0547">Nucleotide-binding</keyword>
<evidence type="ECO:0000256" key="2">
    <source>
        <dbReference type="ARBA" id="ARBA00008263"/>
    </source>
</evidence>
<dbReference type="HAMAP" id="MF_01897">
    <property type="entry name" value="GyrA"/>
    <property type="match status" value="1"/>
</dbReference>
<dbReference type="FunFam" id="1.10.268.10:FF:000001">
    <property type="entry name" value="DNA gyrase subunit A"/>
    <property type="match status" value="1"/>
</dbReference>
<dbReference type="GO" id="GO:0003677">
    <property type="term" value="F:DNA binding"/>
    <property type="evidence" value="ECO:0007669"/>
    <property type="project" value="UniProtKB-UniRule"/>
</dbReference>
<comment type="subunit">
    <text evidence="9">Heterotetramer, composed of two GyrA and two GyrB chains. In the heterotetramer, GyrA contains the active site tyrosine that forms a transient covalent intermediate with DNA, while GyrB binds cofactors and catalyzes ATP hydrolysis.</text>
</comment>
<dbReference type="FunFam" id="3.90.199.10:FF:000001">
    <property type="entry name" value="DNA gyrase subunit A"/>
    <property type="match status" value="1"/>
</dbReference>
<dbReference type="PANTHER" id="PTHR43493:SF5">
    <property type="entry name" value="DNA GYRASE SUBUNIT A, CHLOROPLASTIC_MITOCHONDRIAL"/>
    <property type="match status" value="1"/>
</dbReference>
<keyword evidence="7 9" id="KW-0413">Isomerase</keyword>
<keyword evidence="5 9" id="KW-0799">Topoisomerase</keyword>
<dbReference type="InterPro" id="IPR013758">
    <property type="entry name" value="Topo_IIA_A/C_ab"/>
</dbReference>
<proteinExistence type="inferred from homology"/>
<evidence type="ECO:0000256" key="6">
    <source>
        <dbReference type="ARBA" id="ARBA00023125"/>
    </source>
</evidence>
<dbReference type="SUPFAM" id="SSF101904">
    <property type="entry name" value="GyrA/ParC C-terminal domain-like"/>
    <property type="match status" value="1"/>
</dbReference>
<dbReference type="GO" id="GO:0005524">
    <property type="term" value="F:ATP binding"/>
    <property type="evidence" value="ECO:0007669"/>
    <property type="project" value="UniProtKB-UniRule"/>
</dbReference>
<dbReference type="InterPro" id="IPR013760">
    <property type="entry name" value="Topo_IIA-like_dom_sf"/>
</dbReference>
<comment type="function">
    <text evidence="9">A type II topoisomerase that negatively supercoils closed circular double-stranded (ds) DNA in an ATP-dependent manner to modulate DNA topology and maintain chromosomes in an underwound state. Negative supercoiling favors strand separation, and DNA replication, transcription, recombination and repair, all of which involve strand separation. Also able to catalyze the interconversion of other topological isomers of dsDNA rings, including catenanes and knotted rings. Type II topoisomerases break and join 2 DNA strands simultaneously in an ATP-dependent manner.</text>
</comment>
<gene>
    <name evidence="9 12" type="primary">gyrA</name>
    <name evidence="12" type="ORF">ENV60_07595</name>
</gene>
<dbReference type="InterPro" id="IPR006691">
    <property type="entry name" value="GyrA/parC_rep"/>
</dbReference>
<dbReference type="FunFam" id="3.30.1360.40:FF:000002">
    <property type="entry name" value="DNA gyrase subunit A"/>
    <property type="match status" value="1"/>
</dbReference>
<keyword evidence="9" id="KW-0963">Cytoplasm</keyword>
<dbReference type="InterPro" id="IPR013757">
    <property type="entry name" value="Topo_IIA_A_a_sf"/>
</dbReference>
<comment type="caution">
    <text evidence="12">The sequence shown here is derived from an EMBL/GenBank/DDBJ whole genome shotgun (WGS) entry which is preliminary data.</text>
</comment>
<dbReference type="FunFam" id="2.120.10.90:FF:000005">
    <property type="entry name" value="DNA topoisomerase 4 subunit A"/>
    <property type="match status" value="1"/>
</dbReference>
<evidence type="ECO:0000259" key="11">
    <source>
        <dbReference type="PROSITE" id="PS52040"/>
    </source>
</evidence>
<dbReference type="PROSITE" id="PS52040">
    <property type="entry name" value="TOPO_IIA"/>
    <property type="match status" value="1"/>
</dbReference>
<dbReference type="NCBIfam" id="TIGR01063">
    <property type="entry name" value="gyrA"/>
    <property type="match status" value="1"/>
</dbReference>
<dbReference type="GO" id="GO:0006261">
    <property type="term" value="P:DNA-templated DNA replication"/>
    <property type="evidence" value="ECO:0007669"/>
    <property type="project" value="UniProtKB-UniRule"/>
</dbReference>
<evidence type="ECO:0000256" key="5">
    <source>
        <dbReference type="ARBA" id="ARBA00023029"/>
    </source>
</evidence>
<evidence type="ECO:0000256" key="1">
    <source>
        <dbReference type="ARBA" id="ARBA00000185"/>
    </source>
</evidence>
<evidence type="ECO:0000256" key="8">
    <source>
        <dbReference type="ARBA" id="ARBA00063644"/>
    </source>
</evidence>
<dbReference type="AlphaFoldDB" id="A0A7C4TE94"/>
<dbReference type="InterPro" id="IPR050220">
    <property type="entry name" value="Type_II_DNA_Topoisomerases"/>
</dbReference>
<evidence type="ECO:0000256" key="7">
    <source>
        <dbReference type="ARBA" id="ARBA00023235"/>
    </source>
</evidence>
<dbReference type="GO" id="GO:0006265">
    <property type="term" value="P:DNA topological change"/>
    <property type="evidence" value="ECO:0007669"/>
    <property type="project" value="UniProtKB-UniRule"/>
</dbReference>
<dbReference type="GO" id="GO:0005694">
    <property type="term" value="C:chromosome"/>
    <property type="evidence" value="ECO:0007669"/>
    <property type="project" value="InterPro"/>
</dbReference>
<feature type="domain" description="Topo IIA-type catalytic" evidence="11">
    <location>
        <begin position="38"/>
        <end position="503"/>
    </location>
</feature>
<comment type="caution">
    <text evidence="9">Lacks conserved residue(s) required for the propagation of feature annotation.</text>
</comment>
<dbReference type="GO" id="GO:0034335">
    <property type="term" value="F:DNA negative supercoiling activity"/>
    <property type="evidence" value="ECO:0007669"/>
    <property type="project" value="UniProtKB-ARBA"/>
</dbReference>
<evidence type="ECO:0000256" key="9">
    <source>
        <dbReference type="HAMAP-Rule" id="MF_01897"/>
    </source>
</evidence>
<dbReference type="Gene3D" id="3.90.199.10">
    <property type="entry name" value="Topoisomerase II, domain 5"/>
    <property type="match status" value="1"/>
</dbReference>
<accession>A0A7C4TE94</accession>
<keyword evidence="4 9" id="KW-0067">ATP-binding</keyword>
<comment type="subcellular location">
    <subcellularLocation>
        <location evidence="9">Cytoplasm</location>
    </subcellularLocation>
</comment>
<dbReference type="EMBL" id="DTGZ01000138">
    <property type="protein sequence ID" value="HGV98142.1"/>
    <property type="molecule type" value="Genomic_DNA"/>
</dbReference>
<dbReference type="Gene3D" id="3.30.1360.40">
    <property type="match status" value="1"/>
</dbReference>
<evidence type="ECO:0000256" key="4">
    <source>
        <dbReference type="ARBA" id="ARBA00022840"/>
    </source>
</evidence>
<dbReference type="NCBIfam" id="NF004044">
    <property type="entry name" value="PRK05561.1"/>
    <property type="match status" value="1"/>
</dbReference>
<dbReference type="CDD" id="cd00187">
    <property type="entry name" value="TOP4c"/>
    <property type="match status" value="1"/>
</dbReference>
<sequence length="813" mass="90336">MEERNNNNEERIATVYIEEEIKSSYLDYAMSVIVGRALPDVRDGLKPVQRRILYAMSEAGLASNRAHKKSATVIGDVLGKYHPHGDMAIYDAMVRMAQDFSMRYPLVDGQGNFGSIDGDAPAAYRYTEARLTPLAEELLKDLDKNTVDFIPNFDGRLKEPTVLPASFPSLLCNGASGIAVGMATNIPPHNLSELIDALNALIDDPEIDDKKLLKLVPGPDFPTGGIIAGRKGIEEAYLTGKGRIIVRGKIKIEDLKGGRQAIVIMEIPYQVNKSSLLEKIASLIREKKIEDISDLRDESDKDGIRVVIELKRDTNPEIVLNNLYKYTSLQETFGIQLLALVDGVPKTLSLKQTLKHFLDFRFEVITRRTKFELAEAEKKAHILEGLKIAIENIDEVVNIIKKSLDVKTAKERLMKKFSLSDIQAQAILDMRLARLTNLERETIEKEYLGLIKEIARLKTILSSPKGIYGVIKKELNELRERFKDSRRTTITDVEPEELTIEDLIAEEDMVVTLTQRGYIKRLPITTYRNQTRGGMGRKLVETGEEDFANQLLISKTTDTLLFFTDTGKVYAAKVYEIPEAGPLSRGRSIANLIEMGEGEKVTACLAIKEFSKDYFIFMATRMGKVKKTNLDEYENIRKKGIIAIKLGADDRLIAANLTTGKDSVLLTSKNGLTLRFSEKLIRAMGRNASGVKGMRLGKGDEVVGFNIAQKGEDMLIIGENGLGKRIKFADVNEKGRGGKGVKAMTIDEKTGKVAGAINVNDEDDLIAMTKSGKGIRTPVKEIRVMGRQAKGVKIITLENGDKVVSIARIKAEV</sequence>
<dbReference type="NCBIfam" id="NF004043">
    <property type="entry name" value="PRK05560.1"/>
    <property type="match status" value="1"/>
</dbReference>
<comment type="subunit">
    <text evidence="8">Heterotetramer composed of ParC and ParE.</text>
</comment>
<comment type="miscellaneous">
    <text evidence="9">Few gyrases are as efficient as E.coli at forming negative supercoils. Not all organisms have 2 type II topoisomerases; in organisms with a single type II topoisomerase this enzyme also has to decatenate newly replicated chromosomes.</text>
</comment>
<dbReference type="InterPro" id="IPR002205">
    <property type="entry name" value="Topo_IIA_dom_A"/>
</dbReference>
<reference evidence="12" key="1">
    <citation type="journal article" date="2020" name="mSystems">
        <title>Genome- and Community-Level Interaction Insights into Carbon Utilization and Element Cycling Functions of Hydrothermarchaeota in Hydrothermal Sediment.</title>
        <authorList>
            <person name="Zhou Z."/>
            <person name="Liu Y."/>
            <person name="Xu W."/>
            <person name="Pan J."/>
            <person name="Luo Z.H."/>
            <person name="Li M."/>
        </authorList>
    </citation>
    <scope>NUCLEOTIDE SEQUENCE [LARGE SCALE GENOMIC DNA]</scope>
    <source>
        <strain evidence="12">SpSt-774</strain>
    </source>
</reference>
<name>A0A7C4TE94_UNCW3</name>